<dbReference type="InterPro" id="IPR000847">
    <property type="entry name" value="LysR_HTH_N"/>
</dbReference>
<dbReference type="Gene3D" id="3.40.190.10">
    <property type="entry name" value="Periplasmic binding protein-like II"/>
    <property type="match status" value="2"/>
</dbReference>
<dbReference type="SUPFAM" id="SSF46785">
    <property type="entry name" value="Winged helix' DNA-binding domain"/>
    <property type="match status" value="1"/>
</dbReference>
<dbReference type="InterPro" id="IPR058163">
    <property type="entry name" value="LysR-type_TF_proteobact-type"/>
</dbReference>
<accession>A0A379IV03</accession>
<dbReference type="SUPFAM" id="SSF53850">
    <property type="entry name" value="Periplasmic binding protein-like II"/>
    <property type="match status" value="1"/>
</dbReference>
<dbReference type="Pfam" id="PF00126">
    <property type="entry name" value="HTH_1"/>
    <property type="match status" value="1"/>
</dbReference>
<keyword evidence="4" id="KW-0804">Transcription</keyword>
<proteinExistence type="inferred from homology"/>
<name>A0A379IV03_ECTME</name>
<evidence type="ECO:0000256" key="4">
    <source>
        <dbReference type="ARBA" id="ARBA00023163"/>
    </source>
</evidence>
<dbReference type="GO" id="GO:0004089">
    <property type="term" value="F:carbonate dehydratase activity"/>
    <property type="evidence" value="ECO:0007669"/>
    <property type="project" value="UniProtKB-EC"/>
</dbReference>
<reference evidence="5 6" key="1">
    <citation type="submission" date="2018-06" db="EMBL/GenBank/DDBJ databases">
        <authorList>
            <consortium name="Pathogen Informatics"/>
            <person name="Doyle S."/>
        </authorList>
    </citation>
    <scope>NUCLEOTIDE SEQUENCE [LARGE SCALE GENOMIC DNA]</scope>
    <source>
        <strain evidence="5 6">NCTC10899</strain>
    </source>
</reference>
<dbReference type="GO" id="GO:0003700">
    <property type="term" value="F:DNA-binding transcription factor activity"/>
    <property type="evidence" value="ECO:0007669"/>
    <property type="project" value="InterPro"/>
</dbReference>
<dbReference type="Pfam" id="PF03466">
    <property type="entry name" value="LysR_substrate"/>
    <property type="match status" value="1"/>
</dbReference>
<protein>
    <submittedName>
        <fullName evidence="5">LysR family transcriptional regulator</fullName>
        <ecNumber evidence="5">4.2.1.1</ecNumber>
    </submittedName>
</protein>
<dbReference type="PANTHER" id="PTHR30537">
    <property type="entry name" value="HTH-TYPE TRANSCRIPTIONAL REGULATOR"/>
    <property type="match status" value="1"/>
</dbReference>
<evidence type="ECO:0000313" key="6">
    <source>
        <dbReference type="Proteomes" id="UP000254260"/>
    </source>
</evidence>
<dbReference type="FunFam" id="1.10.10.10:FF:000001">
    <property type="entry name" value="LysR family transcriptional regulator"/>
    <property type="match status" value="1"/>
</dbReference>
<dbReference type="AlphaFoldDB" id="A0A379IV03"/>
<dbReference type="PROSITE" id="PS50931">
    <property type="entry name" value="HTH_LYSR"/>
    <property type="match status" value="1"/>
</dbReference>
<gene>
    <name evidence="5" type="primary">dmlR_16</name>
    <name evidence="5" type="ORF">NCTC10899_02912</name>
</gene>
<evidence type="ECO:0000256" key="3">
    <source>
        <dbReference type="ARBA" id="ARBA00023125"/>
    </source>
</evidence>
<evidence type="ECO:0000256" key="1">
    <source>
        <dbReference type="ARBA" id="ARBA00009437"/>
    </source>
</evidence>
<dbReference type="OrthoDB" id="9813056at2"/>
<dbReference type="PANTHER" id="PTHR30537:SF5">
    <property type="entry name" value="HTH-TYPE TRANSCRIPTIONAL ACTIVATOR TTDR-RELATED"/>
    <property type="match status" value="1"/>
</dbReference>
<dbReference type="EMBL" id="UGUU01000001">
    <property type="protein sequence ID" value="SUD40080.1"/>
    <property type="molecule type" value="Genomic_DNA"/>
</dbReference>
<dbReference type="Gene3D" id="1.10.10.10">
    <property type="entry name" value="Winged helix-like DNA-binding domain superfamily/Winged helix DNA-binding domain"/>
    <property type="match status" value="1"/>
</dbReference>
<evidence type="ECO:0000313" key="5">
    <source>
        <dbReference type="EMBL" id="SUD40080.1"/>
    </source>
</evidence>
<dbReference type="RefSeq" id="WP_059392053.1">
    <property type="nucleotide sequence ID" value="NZ_UGUU01000001.1"/>
</dbReference>
<dbReference type="InterPro" id="IPR036390">
    <property type="entry name" value="WH_DNA-bd_sf"/>
</dbReference>
<comment type="similarity">
    <text evidence="1">Belongs to the LysR transcriptional regulatory family.</text>
</comment>
<evidence type="ECO:0000256" key="2">
    <source>
        <dbReference type="ARBA" id="ARBA00023015"/>
    </source>
</evidence>
<keyword evidence="2" id="KW-0805">Transcription regulation</keyword>
<dbReference type="GO" id="GO:0003677">
    <property type="term" value="F:DNA binding"/>
    <property type="evidence" value="ECO:0007669"/>
    <property type="project" value="UniProtKB-KW"/>
</dbReference>
<dbReference type="InterPro" id="IPR036388">
    <property type="entry name" value="WH-like_DNA-bd_sf"/>
</dbReference>
<organism evidence="5 6">
    <name type="scientific">Ectopseudomonas mendocina</name>
    <name type="common">Pseudomonas mendocina</name>
    <dbReference type="NCBI Taxonomy" id="300"/>
    <lineage>
        <taxon>Bacteria</taxon>
        <taxon>Pseudomonadati</taxon>
        <taxon>Pseudomonadota</taxon>
        <taxon>Gammaproteobacteria</taxon>
        <taxon>Pseudomonadales</taxon>
        <taxon>Pseudomonadaceae</taxon>
        <taxon>Ectopseudomonas</taxon>
    </lineage>
</organism>
<dbReference type="Proteomes" id="UP000254260">
    <property type="component" value="Unassembled WGS sequence"/>
</dbReference>
<keyword evidence="5" id="KW-0456">Lyase</keyword>
<dbReference type="InterPro" id="IPR005119">
    <property type="entry name" value="LysR_subst-bd"/>
</dbReference>
<sequence length="249" mass="27770">MRQDHLDGLVTFVQVAEHRSFTHTAQRLGVSTSAVSQVVRSLEGRLGVVLLKRTTRSVKLTQSGEHFLNRVKPLVVELAHVADEIAGQACEPAGRLRLVASTPAYLTVLRPHLRSFLQRYPTIDIDIVLRESRVDLVAEGFDAGFGQDWQVERDLVAVALGSEQRMVALASPNYLSERELPRHPSELSGHDCIGYRHPVSGAVERWVFENSQERVQVGIKSRLVHSDPVALSNSATSWHRALFEREGDD</sequence>
<dbReference type="EC" id="4.2.1.1" evidence="5"/>
<keyword evidence="3" id="KW-0238">DNA-binding</keyword>